<keyword evidence="3" id="KW-1185">Reference proteome</keyword>
<dbReference type="InParanoid" id="A0A0C2ZYE3"/>
<evidence type="ECO:0000313" key="2">
    <source>
        <dbReference type="EMBL" id="KIM66463.1"/>
    </source>
</evidence>
<organism evidence="2 3">
    <name type="scientific">Scleroderma citrinum Foug A</name>
    <dbReference type="NCBI Taxonomy" id="1036808"/>
    <lineage>
        <taxon>Eukaryota</taxon>
        <taxon>Fungi</taxon>
        <taxon>Dikarya</taxon>
        <taxon>Basidiomycota</taxon>
        <taxon>Agaricomycotina</taxon>
        <taxon>Agaricomycetes</taxon>
        <taxon>Agaricomycetidae</taxon>
        <taxon>Boletales</taxon>
        <taxon>Sclerodermatineae</taxon>
        <taxon>Sclerodermataceae</taxon>
        <taxon>Scleroderma</taxon>
    </lineage>
</organism>
<sequence>MPRTQEYFKPPDSTSVPIGTPRMSVAFQRGGRHVLSLAYLSIPIQRGDHDI</sequence>
<evidence type="ECO:0000313" key="3">
    <source>
        <dbReference type="Proteomes" id="UP000053989"/>
    </source>
</evidence>
<dbReference type="Proteomes" id="UP000053989">
    <property type="component" value="Unassembled WGS sequence"/>
</dbReference>
<accession>A0A0C2ZYE3</accession>
<proteinExistence type="predicted"/>
<evidence type="ECO:0000256" key="1">
    <source>
        <dbReference type="SAM" id="MobiDB-lite"/>
    </source>
</evidence>
<feature type="region of interest" description="Disordered" evidence="1">
    <location>
        <begin position="1"/>
        <end position="20"/>
    </location>
</feature>
<reference evidence="3" key="2">
    <citation type="submission" date="2015-01" db="EMBL/GenBank/DDBJ databases">
        <title>Evolutionary Origins and Diversification of the Mycorrhizal Mutualists.</title>
        <authorList>
            <consortium name="DOE Joint Genome Institute"/>
            <consortium name="Mycorrhizal Genomics Consortium"/>
            <person name="Kohler A."/>
            <person name="Kuo A."/>
            <person name="Nagy L.G."/>
            <person name="Floudas D."/>
            <person name="Copeland A."/>
            <person name="Barry K.W."/>
            <person name="Cichocki N."/>
            <person name="Veneault-Fourrey C."/>
            <person name="LaButti K."/>
            <person name="Lindquist E.A."/>
            <person name="Lipzen A."/>
            <person name="Lundell T."/>
            <person name="Morin E."/>
            <person name="Murat C."/>
            <person name="Riley R."/>
            <person name="Ohm R."/>
            <person name="Sun H."/>
            <person name="Tunlid A."/>
            <person name="Henrissat B."/>
            <person name="Grigoriev I.V."/>
            <person name="Hibbett D.S."/>
            <person name="Martin F."/>
        </authorList>
    </citation>
    <scope>NUCLEOTIDE SEQUENCE [LARGE SCALE GENOMIC DNA]</scope>
    <source>
        <strain evidence="3">Foug A</strain>
    </source>
</reference>
<dbReference type="EMBL" id="KN822017">
    <property type="protein sequence ID" value="KIM66463.1"/>
    <property type="molecule type" value="Genomic_DNA"/>
</dbReference>
<protein>
    <submittedName>
        <fullName evidence="2">Uncharacterized protein</fullName>
    </submittedName>
</protein>
<reference evidence="2 3" key="1">
    <citation type="submission" date="2014-04" db="EMBL/GenBank/DDBJ databases">
        <authorList>
            <consortium name="DOE Joint Genome Institute"/>
            <person name="Kuo A."/>
            <person name="Kohler A."/>
            <person name="Nagy L.G."/>
            <person name="Floudas D."/>
            <person name="Copeland A."/>
            <person name="Barry K.W."/>
            <person name="Cichocki N."/>
            <person name="Veneault-Fourrey C."/>
            <person name="LaButti K."/>
            <person name="Lindquist E.A."/>
            <person name="Lipzen A."/>
            <person name="Lundell T."/>
            <person name="Morin E."/>
            <person name="Murat C."/>
            <person name="Sun H."/>
            <person name="Tunlid A."/>
            <person name="Henrissat B."/>
            <person name="Grigoriev I.V."/>
            <person name="Hibbett D.S."/>
            <person name="Martin F."/>
            <person name="Nordberg H.P."/>
            <person name="Cantor M.N."/>
            <person name="Hua S.X."/>
        </authorList>
    </citation>
    <scope>NUCLEOTIDE SEQUENCE [LARGE SCALE GENOMIC DNA]</scope>
    <source>
        <strain evidence="2 3">Foug A</strain>
    </source>
</reference>
<gene>
    <name evidence="2" type="ORF">SCLCIDRAFT_1211224</name>
</gene>
<dbReference type="AlphaFoldDB" id="A0A0C2ZYE3"/>
<dbReference type="HOGENOM" id="CLU_3107730_0_0_1"/>
<name>A0A0C2ZYE3_9AGAM</name>